<evidence type="ECO:0000256" key="4">
    <source>
        <dbReference type="ARBA" id="ARBA00023143"/>
    </source>
</evidence>
<evidence type="ECO:0000256" key="3">
    <source>
        <dbReference type="ARBA" id="ARBA00023054"/>
    </source>
</evidence>
<keyword evidence="8" id="KW-0282">Flagellum</keyword>
<protein>
    <recommendedName>
        <fullName evidence="5">Flagellar hook-associated protein 2</fullName>
        <shortName evidence="5">HAP2</shortName>
    </recommendedName>
    <alternativeName>
        <fullName evidence="5">Flagellar cap protein</fullName>
    </alternativeName>
</protein>
<comment type="function">
    <text evidence="5">Required for morphogenesis and for the elongation of the flagellar filament by facilitating polymerization of the flagellin monomers at the tip of growing filament. Forms a capping structure, which prevents flagellin subunits (transported through the central channel of the flagellum) from leaking out without polymerization at the distal end.</text>
</comment>
<keyword evidence="5" id="KW-0964">Secreted</keyword>
<comment type="subcellular location">
    <subcellularLocation>
        <location evidence="5">Secreted</location>
    </subcellularLocation>
    <subcellularLocation>
        <location evidence="5">Bacterial flagellum</location>
    </subcellularLocation>
</comment>
<evidence type="ECO:0000256" key="1">
    <source>
        <dbReference type="ARBA" id="ARBA00009764"/>
    </source>
</evidence>
<evidence type="ECO:0000313" key="8">
    <source>
        <dbReference type="EMBL" id="VDG69330.1"/>
    </source>
</evidence>
<keyword evidence="3" id="KW-0175">Coiled coil</keyword>
<organism evidence="8 9">
    <name type="scientific">Clostridium carnis</name>
    <dbReference type="NCBI Taxonomy" id="1530"/>
    <lineage>
        <taxon>Bacteria</taxon>
        <taxon>Bacillati</taxon>
        <taxon>Bacillota</taxon>
        <taxon>Clostridia</taxon>
        <taxon>Eubacteriales</taxon>
        <taxon>Clostridiaceae</taxon>
        <taxon>Clostridium</taxon>
    </lineage>
</organism>
<dbReference type="InterPro" id="IPR010809">
    <property type="entry name" value="FliD_C"/>
</dbReference>
<comment type="subunit">
    <text evidence="2 5">Homopentamer.</text>
</comment>
<name>A0ABY6SNV6_9CLOT</name>
<dbReference type="EMBL" id="UYIN01000001">
    <property type="protein sequence ID" value="VDG69330.1"/>
    <property type="molecule type" value="Genomic_DNA"/>
</dbReference>
<gene>
    <name evidence="8" type="ORF">NCTC10913_00009</name>
</gene>
<dbReference type="PANTHER" id="PTHR30288">
    <property type="entry name" value="FLAGELLAR CAP/ASSEMBLY PROTEIN FLID"/>
    <property type="match status" value="1"/>
</dbReference>
<dbReference type="RefSeq" id="WP_243122941.1">
    <property type="nucleotide sequence ID" value="NZ_UYIN01000001.1"/>
</dbReference>
<evidence type="ECO:0000256" key="5">
    <source>
        <dbReference type="RuleBase" id="RU362066"/>
    </source>
</evidence>
<keyword evidence="9" id="KW-1185">Reference proteome</keyword>
<comment type="caution">
    <text evidence="8">The sequence shown here is derived from an EMBL/GenBank/DDBJ whole genome shotgun (WGS) entry which is preliminary data.</text>
</comment>
<dbReference type="PANTHER" id="PTHR30288:SF0">
    <property type="entry name" value="FLAGELLAR HOOK-ASSOCIATED PROTEIN 2"/>
    <property type="match status" value="1"/>
</dbReference>
<feature type="domain" description="Flagellar hook-associated protein 2 C-terminal" evidence="7">
    <location>
        <begin position="432"/>
        <end position="695"/>
    </location>
</feature>
<evidence type="ECO:0000313" key="9">
    <source>
        <dbReference type="Proteomes" id="UP000277570"/>
    </source>
</evidence>
<feature type="domain" description="Flagellar hook-associated protein 2 N-terminal" evidence="6">
    <location>
        <begin position="16"/>
        <end position="115"/>
    </location>
</feature>
<keyword evidence="8" id="KW-0966">Cell projection</keyword>
<sequence>MSSVSRTRATNLTGLIDIDSLVEANLLRQKTKINTATQKMKVEQYKQEQYREVITKSKKFYNKYCDILSGGNLLSSSTYNAMKATSNNSDVVTATASSKASAGSYEIKVSQAAKSPSVSISADKLVDLANSTDESKNKIIINNKEFTLLKPTSGSDEEKAKQIAEDLNNQLKNAGIKVTAKYTDLYKDDSGNYGGMIIQSDVAGKNEELLVVGTGNSITSAANITEGKDAVYKGWEIKGNSLSKNDVLKLNDDISVTVTDPSNLDKIVSELNSKISASSEYKDKITASLVKDKDGKEIIKITSNKLDTDSEKVDLSGINPQINNSSNGVTEVTQKDATNQSVELDKTELKNKSLIVSGKKVEFVTGSDDTETVKNLNEALKKAGLESQIEAKEENGKINLISKTSGTAGNFTVGYRNDSANVSGFDYDNIAGKDAQVTIKDLTTNVERVYTNVSNEIEVDGITFKIDENAAKDSTSKVTVKADGTELKDKIVEFINDYNELLGHINGKLYEKYDRSYLPLTDDDKEGLSDSEIEKLEKKAQTGLLKNDSYLRNFADDMKLTMTTMLEKSGLSLEKIGINPVEDYSTQNGLFTIDEDKLLSAIEENPDGIKELFSGKDGIVTKLSDNLKDHATGTFSRLAKKAGVADGVTANTNEMTKDIEERKKLITQMQTALQEKEDALYTKYSTLESNLASLQSQQSSLSSYFQ</sequence>
<reference evidence="8 9" key="1">
    <citation type="submission" date="2018-11" db="EMBL/GenBank/DDBJ databases">
        <authorList>
            <consortium name="Pathogen Informatics"/>
        </authorList>
    </citation>
    <scope>NUCLEOTIDE SEQUENCE [LARGE SCALE GENOMIC DNA]</scope>
    <source>
        <strain evidence="8 9">NCTC10913</strain>
    </source>
</reference>
<accession>A0ABY6SNV6</accession>
<dbReference type="Proteomes" id="UP000277570">
    <property type="component" value="Unassembled WGS sequence"/>
</dbReference>
<evidence type="ECO:0000259" key="7">
    <source>
        <dbReference type="Pfam" id="PF07195"/>
    </source>
</evidence>
<dbReference type="InterPro" id="IPR003481">
    <property type="entry name" value="FliD_N"/>
</dbReference>
<keyword evidence="8" id="KW-0969">Cilium</keyword>
<comment type="similarity">
    <text evidence="1 5">Belongs to the FliD family.</text>
</comment>
<proteinExistence type="inferred from homology"/>
<dbReference type="Pfam" id="PF07195">
    <property type="entry name" value="FliD_C"/>
    <property type="match status" value="1"/>
</dbReference>
<evidence type="ECO:0000259" key="6">
    <source>
        <dbReference type="Pfam" id="PF02465"/>
    </source>
</evidence>
<dbReference type="Pfam" id="PF02465">
    <property type="entry name" value="FliD_N"/>
    <property type="match status" value="1"/>
</dbReference>
<keyword evidence="4 5" id="KW-0975">Bacterial flagellum</keyword>
<dbReference type="InterPro" id="IPR040026">
    <property type="entry name" value="FliD"/>
</dbReference>
<evidence type="ECO:0000256" key="2">
    <source>
        <dbReference type="ARBA" id="ARBA00011255"/>
    </source>
</evidence>